<dbReference type="EMBL" id="LBZW01000038">
    <property type="protein sequence ID" value="KKR78414.1"/>
    <property type="molecule type" value="Genomic_DNA"/>
</dbReference>
<name>A0A0G0TMZ5_9BACT</name>
<feature type="transmembrane region" description="Helical" evidence="5">
    <location>
        <begin position="155"/>
        <end position="174"/>
    </location>
</feature>
<gene>
    <name evidence="6" type="ORF">UU24_C0038G0003</name>
</gene>
<dbReference type="AlphaFoldDB" id="A0A0G0TMZ5"/>
<evidence type="ECO:0000256" key="1">
    <source>
        <dbReference type="ARBA" id="ARBA00004127"/>
    </source>
</evidence>
<evidence type="ECO:0000256" key="4">
    <source>
        <dbReference type="ARBA" id="ARBA00023136"/>
    </source>
</evidence>
<evidence type="ECO:0000313" key="6">
    <source>
        <dbReference type="EMBL" id="KKR78414.1"/>
    </source>
</evidence>
<dbReference type="Pfam" id="PF01988">
    <property type="entry name" value="VIT1"/>
    <property type="match status" value="1"/>
</dbReference>
<evidence type="ECO:0000313" key="7">
    <source>
        <dbReference type="Proteomes" id="UP000034749"/>
    </source>
</evidence>
<dbReference type="Proteomes" id="UP000034749">
    <property type="component" value="Unassembled WGS sequence"/>
</dbReference>
<feature type="transmembrane region" description="Helical" evidence="5">
    <location>
        <begin position="129"/>
        <end position="149"/>
    </location>
</feature>
<dbReference type="InterPro" id="IPR008217">
    <property type="entry name" value="Ccc1_fam"/>
</dbReference>
<dbReference type="PANTHER" id="PTHR31851">
    <property type="entry name" value="FE(2+)/MN(2+) TRANSPORTER PCL1"/>
    <property type="match status" value="1"/>
</dbReference>
<feature type="transmembrane region" description="Helical" evidence="5">
    <location>
        <begin position="186"/>
        <end position="206"/>
    </location>
</feature>
<keyword evidence="3 5" id="KW-1133">Transmembrane helix</keyword>
<protein>
    <submittedName>
        <fullName evidence="6">Uncharacterized protein</fullName>
    </submittedName>
</protein>
<reference evidence="6 7" key="1">
    <citation type="journal article" date="2015" name="Nature">
        <title>rRNA introns, odd ribosomes, and small enigmatic genomes across a large radiation of phyla.</title>
        <authorList>
            <person name="Brown C.T."/>
            <person name="Hug L.A."/>
            <person name="Thomas B.C."/>
            <person name="Sharon I."/>
            <person name="Castelle C.J."/>
            <person name="Singh A."/>
            <person name="Wilkins M.J."/>
            <person name="Williams K.H."/>
            <person name="Banfield J.F."/>
        </authorList>
    </citation>
    <scope>NUCLEOTIDE SEQUENCE [LARGE SCALE GENOMIC DNA]</scope>
</reference>
<evidence type="ECO:0000256" key="2">
    <source>
        <dbReference type="ARBA" id="ARBA00022692"/>
    </source>
</evidence>
<comment type="caution">
    <text evidence="6">The sequence shown here is derived from an EMBL/GenBank/DDBJ whole genome shotgun (WGS) entry which is preliminary data.</text>
</comment>
<evidence type="ECO:0000256" key="5">
    <source>
        <dbReference type="SAM" id="Phobius"/>
    </source>
</evidence>
<evidence type="ECO:0000256" key="3">
    <source>
        <dbReference type="ARBA" id="ARBA00022989"/>
    </source>
</evidence>
<proteinExistence type="predicted"/>
<dbReference type="GO" id="GO:0030026">
    <property type="term" value="P:intracellular manganese ion homeostasis"/>
    <property type="evidence" value="ECO:0007669"/>
    <property type="project" value="InterPro"/>
</dbReference>
<feature type="transmembrane region" description="Helical" evidence="5">
    <location>
        <begin position="25"/>
        <end position="47"/>
    </location>
</feature>
<dbReference type="GO" id="GO:0012505">
    <property type="term" value="C:endomembrane system"/>
    <property type="evidence" value="ECO:0007669"/>
    <property type="project" value="UniProtKB-SubCell"/>
</dbReference>
<dbReference type="GO" id="GO:0005384">
    <property type="term" value="F:manganese ion transmembrane transporter activity"/>
    <property type="evidence" value="ECO:0007669"/>
    <property type="project" value="InterPro"/>
</dbReference>
<organism evidence="6 7">
    <name type="scientific">Candidatus Nomurabacteria bacterium GW2011_GWA2_40_9</name>
    <dbReference type="NCBI Taxonomy" id="1618734"/>
    <lineage>
        <taxon>Bacteria</taxon>
        <taxon>Candidatus Nomuraibacteriota</taxon>
    </lineage>
</organism>
<comment type="subcellular location">
    <subcellularLocation>
        <location evidence="1">Endomembrane system</location>
        <topology evidence="1">Multi-pass membrane protein</topology>
    </subcellularLocation>
</comment>
<keyword evidence="4 5" id="KW-0472">Membrane</keyword>
<sequence length="208" mass="22637">MEDGMVSTLGSITGIAVGSGNQSTVLLAGSVIIAVESISMGIGSYLSNKSEEEMNKRKIQEEREEIKKYPEEEKKELYNIYLAEGWPEDLAKNMTEVASKNEEIFLREMMNRELNIPNEQESVSVKGGLYMFFTYIVGGLIPLSSYLLLPIKTAIPISIATTLAGLFILGISTTKFTRQPLLKSGLRILVMGGIALVAGLVAGLLIGE</sequence>
<keyword evidence="2 5" id="KW-0812">Transmembrane</keyword>
<accession>A0A0G0TMZ5</accession>